<organism evidence="4 5">
    <name type="scientific">Nocardia puris</name>
    <dbReference type="NCBI Taxonomy" id="208602"/>
    <lineage>
        <taxon>Bacteria</taxon>
        <taxon>Bacillati</taxon>
        <taxon>Actinomycetota</taxon>
        <taxon>Actinomycetes</taxon>
        <taxon>Mycobacteriales</taxon>
        <taxon>Nocardiaceae</taxon>
        <taxon>Nocardia</taxon>
    </lineage>
</organism>
<evidence type="ECO:0000256" key="2">
    <source>
        <dbReference type="SAM" id="MobiDB-lite"/>
    </source>
</evidence>
<dbReference type="GO" id="GO:0005737">
    <property type="term" value="C:cytoplasm"/>
    <property type="evidence" value="ECO:0007669"/>
    <property type="project" value="TreeGrafter"/>
</dbReference>
<name>A0A366DNU6_9NOCA</name>
<evidence type="ECO:0000313" key="4">
    <source>
        <dbReference type="EMBL" id="RBO91771.1"/>
    </source>
</evidence>
<dbReference type="PANTHER" id="PTHR21621:SF0">
    <property type="entry name" value="BETA-CITRYLGLUTAMATE SYNTHASE B-RELATED"/>
    <property type="match status" value="1"/>
</dbReference>
<dbReference type="Gene3D" id="3.30.470.20">
    <property type="entry name" value="ATP-grasp fold, B domain"/>
    <property type="match status" value="1"/>
</dbReference>
<dbReference type="SUPFAM" id="SSF56059">
    <property type="entry name" value="Glutathione synthetase ATP-binding domain-like"/>
    <property type="match status" value="1"/>
</dbReference>
<dbReference type="EMBL" id="QNRE01000004">
    <property type="protein sequence ID" value="RBO91771.1"/>
    <property type="molecule type" value="Genomic_DNA"/>
</dbReference>
<reference evidence="4 5" key="1">
    <citation type="submission" date="2018-06" db="EMBL/GenBank/DDBJ databases">
        <title>Genomic Encyclopedia of Type Strains, Phase IV (KMG-IV): sequencing the most valuable type-strain genomes for metagenomic binning, comparative biology and taxonomic classification.</title>
        <authorList>
            <person name="Goeker M."/>
        </authorList>
    </citation>
    <scope>NUCLEOTIDE SEQUENCE [LARGE SCALE GENOMIC DNA]</scope>
    <source>
        <strain evidence="4 5">DSM 44599</strain>
    </source>
</reference>
<keyword evidence="1" id="KW-0547">Nucleotide-binding</keyword>
<evidence type="ECO:0000313" key="5">
    <source>
        <dbReference type="Proteomes" id="UP000252586"/>
    </source>
</evidence>
<dbReference type="GO" id="GO:0005524">
    <property type="term" value="F:ATP binding"/>
    <property type="evidence" value="ECO:0007669"/>
    <property type="project" value="UniProtKB-UniRule"/>
</dbReference>
<evidence type="ECO:0000259" key="3">
    <source>
        <dbReference type="PROSITE" id="PS50975"/>
    </source>
</evidence>
<keyword evidence="5" id="KW-1185">Reference proteome</keyword>
<gene>
    <name evidence="4" type="ORF">DFR74_104480</name>
</gene>
<feature type="region of interest" description="Disordered" evidence="2">
    <location>
        <begin position="218"/>
        <end position="237"/>
    </location>
</feature>
<keyword evidence="1" id="KW-0067">ATP-binding</keyword>
<dbReference type="STRING" id="1210090.GCA_001613185_03442"/>
<dbReference type="Gene3D" id="3.30.1490.20">
    <property type="entry name" value="ATP-grasp fold, A domain"/>
    <property type="match status" value="1"/>
</dbReference>
<keyword evidence="4" id="KW-0436">Ligase</keyword>
<evidence type="ECO:0000256" key="1">
    <source>
        <dbReference type="PROSITE-ProRule" id="PRU00409"/>
    </source>
</evidence>
<protein>
    <submittedName>
        <fullName evidence="4">Glutathione synthase/RimK-type ligase-like ATP-grasp enzyme</fullName>
    </submittedName>
</protein>
<dbReference type="AlphaFoldDB" id="A0A366DNU6"/>
<feature type="domain" description="ATP-grasp" evidence="3">
    <location>
        <begin position="115"/>
        <end position="304"/>
    </location>
</feature>
<comment type="caution">
    <text evidence="4">The sequence shown here is derived from an EMBL/GenBank/DDBJ whole genome shotgun (WGS) entry which is preliminary data.</text>
</comment>
<sequence length="310" mass="33100">MVSDRETILLYDHDSAEGSHRTLSRAIEHLTGTRPKLVDARHFLPSGHGALRIIDGTPRLTLGDVTLTPDAVLVYAIAPERRPHLAAFLSTLADHGLTADTANGWRDATEKDRTIACFARDGVPFPDTIVLRTGDPIVAQRAFRQLGGDVWIRPAIGMSGRGVAHATTSAQVRDAAHGFAGRTWLMSRDTGNLTARRARESLRIVVLDGTPLWAVHHLQPDPDAPTNESAGATSTPVPVDALPTATLAVATAAVRSVGLRFGGVDLAPADNLVFEVNAHPLLLPDRHLHPVAIPWAKAHLTPALSPAPLP</sequence>
<accession>A0A366DNU6</accession>
<proteinExistence type="predicted"/>
<dbReference type="GO" id="GO:0009432">
    <property type="term" value="P:SOS response"/>
    <property type="evidence" value="ECO:0007669"/>
    <property type="project" value="TreeGrafter"/>
</dbReference>
<feature type="compositionally biased region" description="Polar residues" evidence="2">
    <location>
        <begin position="226"/>
        <end position="236"/>
    </location>
</feature>
<dbReference type="InterPro" id="IPR013815">
    <property type="entry name" value="ATP_grasp_subdomain_1"/>
</dbReference>
<dbReference type="GO" id="GO:0018169">
    <property type="term" value="F:ribosomal S6-glutamic acid ligase activity"/>
    <property type="evidence" value="ECO:0007669"/>
    <property type="project" value="TreeGrafter"/>
</dbReference>
<dbReference type="Proteomes" id="UP000252586">
    <property type="component" value="Unassembled WGS sequence"/>
</dbReference>
<dbReference type="PANTHER" id="PTHR21621">
    <property type="entry name" value="RIBOSOMAL PROTEIN S6 MODIFICATION PROTEIN"/>
    <property type="match status" value="1"/>
</dbReference>
<dbReference type="PROSITE" id="PS50975">
    <property type="entry name" value="ATP_GRASP"/>
    <property type="match status" value="1"/>
</dbReference>
<dbReference type="InterPro" id="IPR011761">
    <property type="entry name" value="ATP-grasp"/>
</dbReference>
<dbReference type="GO" id="GO:0046872">
    <property type="term" value="F:metal ion binding"/>
    <property type="evidence" value="ECO:0007669"/>
    <property type="project" value="InterPro"/>
</dbReference>